<evidence type="ECO:0000313" key="2">
    <source>
        <dbReference type="Proteomes" id="UP000265618"/>
    </source>
</evidence>
<name>A0A9K3CLP4_9EUKA</name>
<dbReference type="EMBL" id="BDIP01000004">
    <property type="protein sequence ID" value="GIQ79411.1"/>
    <property type="molecule type" value="Genomic_DNA"/>
</dbReference>
<dbReference type="Proteomes" id="UP000265618">
    <property type="component" value="Unassembled WGS sequence"/>
</dbReference>
<dbReference type="AlphaFoldDB" id="A0A9K3CLP4"/>
<comment type="caution">
    <text evidence="1">The sequence shown here is derived from an EMBL/GenBank/DDBJ whole genome shotgun (WGS) entry which is preliminary data.</text>
</comment>
<keyword evidence="2" id="KW-1185">Reference proteome</keyword>
<reference evidence="1 2" key="1">
    <citation type="journal article" date="2018" name="PLoS ONE">
        <title>The draft genome of Kipferlia bialata reveals reductive genome evolution in fornicate parasites.</title>
        <authorList>
            <person name="Tanifuji G."/>
            <person name="Takabayashi S."/>
            <person name="Kume K."/>
            <person name="Takagi M."/>
            <person name="Nakayama T."/>
            <person name="Kamikawa R."/>
            <person name="Inagaki Y."/>
            <person name="Hashimoto T."/>
        </authorList>
    </citation>
    <scope>NUCLEOTIDE SEQUENCE [LARGE SCALE GENOMIC DNA]</scope>
    <source>
        <strain evidence="1">NY0173</strain>
    </source>
</reference>
<proteinExistence type="predicted"/>
<gene>
    <name evidence="1" type="ORF">KIPB_000056</name>
</gene>
<evidence type="ECO:0000313" key="1">
    <source>
        <dbReference type="EMBL" id="GIQ79411.1"/>
    </source>
</evidence>
<accession>A0A9K3CLP4</accession>
<protein>
    <submittedName>
        <fullName evidence="1">Uncharacterized protein</fullName>
    </submittedName>
</protein>
<organism evidence="1 2">
    <name type="scientific">Kipferlia bialata</name>
    <dbReference type="NCBI Taxonomy" id="797122"/>
    <lineage>
        <taxon>Eukaryota</taxon>
        <taxon>Metamonada</taxon>
        <taxon>Carpediemonas-like organisms</taxon>
        <taxon>Kipferlia</taxon>
    </lineage>
</organism>
<dbReference type="SUPFAM" id="SSF50978">
    <property type="entry name" value="WD40 repeat-like"/>
    <property type="match status" value="1"/>
</dbReference>
<sequence length="1077" mass="112475">MASDGTLTVASADSTVRVYVPTIPSDSATGEILSLTPTRSVRHGLHTAFSAHIVPSPHPGNNLGPIVCFGTVRGGVCAAYAFQEPYTPVHFPCPGAGAIVDIAYREGVEHVREGRGDGDSVTSSPLTTLLLVSEGKAAFTVELGTTSHSLSLSALSSVTLGHLSTTRPFRGCFCASGCVIGAEDGSVMLWDSTGGETRVVCPSTGLSVWGLCSLSQSNQVVVCGEAGVDKVRVGANGHELTTPIPTKQCADPSILTLNSHVQGVFSIPSDATGTYLLTHSDLYRVDSGSGSLSHHMCINMEGEREKAGRVKSWDTKGDMLCVGTIGGSVVYVHIPSLGMVSVPVCTGRPVLSVVCGFMGGRERERECDTVAQTAGKAPVLIPVPHIPQDTPADITMDTDHPIPTPFSYTSSAPTPSTSLSYVRVNPEGGWVLSPKRLSTKGLLLSGGCSLGVWDGSVPISILIYRGGIVGAFTAPTPEDDTPHLLSMVQPLAAKSPAIHSVCGVTIPLPRDTTNGTSDACRNCRHWLCLADTAHSQLVFLAYHSSDPTLPPSRSALPLSFSPMHVSYDCEACTLGVSGFRGGDFHHVDLPCVETSSLSPASPPFLPTPSASLSAKGHNPKSSLWTYRPSDLQGTGVFAQVSSDTLRTVYCPRVCVERVDRGIGLAELAGSVAVKGADGVERVAVVGERGATVSVIEVSTPRDAVCPPSLVFAASHLGPASMKSVAVYYPRESGTDVSADPVLFVGGANGYLSAFSLATSPTYLSPVCECHYTALVRERERQDAVQARVTALCVIPVQEGCLLLAGTSIRQIVVYAYHHALSRMVRMAVVPVDGVVRRVGVCGSVSEAGVTVCAGTTQGAYTMHLPPHFLRPFGYTMRQIGSGLTFRDMQPKGMASLEWADLFDLGGCDTTLSLTPFPQTEGCKRYGGVNDILHGELDGVGVFALATDSGTLLTCKGRVEGGVTVPSGPMSHTRISSTALRSVCVAPSSAGVDTPPSLLCSSWDEEVVQLELTPSPSYTESDVGVSVCIRQRVPVGVGFANSLVTLPVSPYPSVSASSAPQCQVCVAGRGLGVVTLAL</sequence>
<dbReference type="InterPro" id="IPR036322">
    <property type="entry name" value="WD40_repeat_dom_sf"/>
</dbReference>